<evidence type="ECO:0000313" key="1">
    <source>
        <dbReference type="EMBL" id="NHZ62367.1"/>
    </source>
</evidence>
<dbReference type="EMBL" id="WHJF01000016">
    <property type="protein sequence ID" value="NHZ62367.1"/>
    <property type="molecule type" value="Genomic_DNA"/>
</dbReference>
<gene>
    <name evidence="1" type="ORF">F1735_08615</name>
</gene>
<organism evidence="1 2">
    <name type="scientific">Massilia genomosp. 1</name>
    <dbReference type="NCBI Taxonomy" id="2609280"/>
    <lineage>
        <taxon>Bacteria</taxon>
        <taxon>Pseudomonadati</taxon>
        <taxon>Pseudomonadota</taxon>
        <taxon>Betaproteobacteria</taxon>
        <taxon>Burkholderiales</taxon>
        <taxon>Oxalobacteraceae</taxon>
        <taxon>Telluria group</taxon>
        <taxon>Massilia</taxon>
    </lineage>
</organism>
<reference evidence="1 2" key="1">
    <citation type="submission" date="2019-10" db="EMBL/GenBank/DDBJ databases">
        <title>Taxonomy of Antarctic Massilia spp.: description of Massilia rubra sp. nov., Massilia aquatica sp. nov., Massilia mucilaginosa sp. nov., Massilia frigida sp. nov. isolated from streams, lakes and regoliths.</title>
        <authorList>
            <person name="Holochova P."/>
            <person name="Sedlacek I."/>
            <person name="Kralova S."/>
            <person name="Maslanova I."/>
            <person name="Busse H.-J."/>
            <person name="Stankova E."/>
            <person name="Vrbovska V."/>
            <person name="Kovarovic V."/>
            <person name="Bartak M."/>
            <person name="Svec P."/>
            <person name="Pantucek R."/>
        </authorList>
    </citation>
    <scope>NUCLEOTIDE SEQUENCE [LARGE SCALE GENOMIC DNA]</scope>
    <source>
        <strain evidence="1 2">CCM 8694</strain>
    </source>
</reference>
<comment type="caution">
    <text evidence="1">The sequence shown here is derived from an EMBL/GenBank/DDBJ whole genome shotgun (WGS) entry which is preliminary data.</text>
</comment>
<accession>A0ABX0MK03</accession>
<dbReference type="PROSITE" id="PS51257">
    <property type="entry name" value="PROKAR_LIPOPROTEIN"/>
    <property type="match status" value="1"/>
</dbReference>
<name>A0ABX0MK03_9BURK</name>
<protein>
    <recommendedName>
        <fullName evidence="3">Lipoprotein</fullName>
    </recommendedName>
</protein>
<sequence length="144" mass="16001">MKKTTKLAYFIAVFLFLTSCGIKEEKVPMDNRIAVFCHVPFDVSTSIGMKVSNFSHSCTYIGQLSVQDRKYLEIVELIKKAKPGPFIDDGIRVKITVPDSDIIYIDDDGGVIMGATRVKMDQDGFAQVKKIISKMAKESGLSLD</sequence>
<evidence type="ECO:0000313" key="2">
    <source>
        <dbReference type="Proteomes" id="UP000610594"/>
    </source>
</evidence>
<keyword evidence="2" id="KW-1185">Reference proteome</keyword>
<evidence type="ECO:0008006" key="3">
    <source>
        <dbReference type="Google" id="ProtNLM"/>
    </source>
</evidence>
<dbReference type="RefSeq" id="WP_167236551.1">
    <property type="nucleotide sequence ID" value="NZ_WHJF01000016.1"/>
</dbReference>
<dbReference type="Proteomes" id="UP000610594">
    <property type="component" value="Unassembled WGS sequence"/>
</dbReference>
<proteinExistence type="predicted"/>